<evidence type="ECO:0000313" key="1">
    <source>
        <dbReference type="EMBL" id="KMS94535.1"/>
    </source>
</evidence>
<feature type="non-terminal residue" evidence="1">
    <location>
        <position position="225"/>
    </location>
</feature>
<dbReference type="OrthoDB" id="289913at2759"/>
<gene>
    <name evidence="1" type="ORF">BVRB_020440</name>
</gene>
<dbReference type="AlphaFoldDB" id="A0A0J8DUQ8"/>
<accession>A0A0J8DUQ8</accession>
<keyword evidence="2" id="KW-1185">Reference proteome</keyword>
<feature type="non-terminal residue" evidence="1">
    <location>
        <position position="1"/>
    </location>
</feature>
<sequence>DEHRWSRRRHPRQVQPSVNAAISLELRSRVTQTCMIAIATLSCFRIQLVPNASLVMLAANGALYQIAMLNPLYRIRSLTESGRWLEALSLALDLYQAEDHIEERSLLTSRLRTLILSYLKANSGSDMEAVYANVFYYCISFNNVEFLFDDVFKHSASHLTSFLNAVLDAVETSSDVRRVPLRVVTECVSAFRDSPRLERCLSVLEPTDIDKLRPICVQNRMWSAL</sequence>
<name>A0A0J8DUQ8_BETVV</name>
<dbReference type="EMBL" id="KQ092703">
    <property type="protein sequence ID" value="KMS94535.1"/>
    <property type="molecule type" value="Genomic_DNA"/>
</dbReference>
<dbReference type="Proteomes" id="UP000035740">
    <property type="component" value="Unassembled WGS sequence"/>
</dbReference>
<organism evidence="1 2">
    <name type="scientific">Beta vulgaris subsp. vulgaris</name>
    <name type="common">Beet</name>
    <dbReference type="NCBI Taxonomy" id="3555"/>
    <lineage>
        <taxon>Eukaryota</taxon>
        <taxon>Viridiplantae</taxon>
        <taxon>Streptophyta</taxon>
        <taxon>Embryophyta</taxon>
        <taxon>Tracheophyta</taxon>
        <taxon>Spermatophyta</taxon>
        <taxon>Magnoliopsida</taxon>
        <taxon>eudicotyledons</taxon>
        <taxon>Gunneridae</taxon>
        <taxon>Pentapetalae</taxon>
        <taxon>Caryophyllales</taxon>
        <taxon>Chenopodiaceae</taxon>
        <taxon>Betoideae</taxon>
        <taxon>Beta</taxon>
    </lineage>
</organism>
<reference evidence="1 2" key="1">
    <citation type="journal article" date="2014" name="Nature">
        <title>The genome of the recently domesticated crop plant sugar beet (Beta vulgaris).</title>
        <authorList>
            <person name="Dohm J.C."/>
            <person name="Minoche A.E."/>
            <person name="Holtgrawe D."/>
            <person name="Capella-Gutierrez S."/>
            <person name="Zakrzewski F."/>
            <person name="Tafer H."/>
            <person name="Rupp O."/>
            <person name="Sorensen T.R."/>
            <person name="Stracke R."/>
            <person name="Reinhardt R."/>
            <person name="Goesmann A."/>
            <person name="Kraft T."/>
            <person name="Schulz B."/>
            <person name="Stadler P.F."/>
            <person name="Schmidt T."/>
            <person name="Gabaldon T."/>
            <person name="Lehrach H."/>
            <person name="Weisshaar B."/>
            <person name="Himmelbauer H."/>
        </authorList>
    </citation>
    <scope>NUCLEOTIDE SEQUENCE [LARGE SCALE GENOMIC DNA]</scope>
    <source>
        <tissue evidence="1">Taproot</tissue>
    </source>
</reference>
<proteinExistence type="predicted"/>
<protein>
    <submittedName>
        <fullName evidence="1">Uncharacterized protein</fullName>
    </submittedName>
</protein>
<evidence type="ECO:0000313" key="2">
    <source>
        <dbReference type="Proteomes" id="UP000035740"/>
    </source>
</evidence>